<accession>A0ACB9LRH6</accession>
<dbReference type="EMBL" id="CM039436">
    <property type="protein sequence ID" value="KAI4313936.1"/>
    <property type="molecule type" value="Genomic_DNA"/>
</dbReference>
<dbReference type="Proteomes" id="UP000828941">
    <property type="component" value="Chromosome 11"/>
</dbReference>
<evidence type="ECO:0000313" key="1">
    <source>
        <dbReference type="EMBL" id="KAI4313936.1"/>
    </source>
</evidence>
<keyword evidence="2" id="KW-1185">Reference proteome</keyword>
<comment type="caution">
    <text evidence="1">The sequence shown here is derived from an EMBL/GenBank/DDBJ whole genome shotgun (WGS) entry which is preliminary data.</text>
</comment>
<gene>
    <name evidence="1" type="ORF">L6164_026877</name>
</gene>
<protein>
    <submittedName>
        <fullName evidence="1">Uncharacterized protein</fullName>
    </submittedName>
</protein>
<evidence type="ECO:0000313" key="2">
    <source>
        <dbReference type="Proteomes" id="UP000828941"/>
    </source>
</evidence>
<organism evidence="1 2">
    <name type="scientific">Bauhinia variegata</name>
    <name type="common">Purple orchid tree</name>
    <name type="synonym">Phanera variegata</name>
    <dbReference type="NCBI Taxonomy" id="167791"/>
    <lineage>
        <taxon>Eukaryota</taxon>
        <taxon>Viridiplantae</taxon>
        <taxon>Streptophyta</taxon>
        <taxon>Embryophyta</taxon>
        <taxon>Tracheophyta</taxon>
        <taxon>Spermatophyta</taxon>
        <taxon>Magnoliopsida</taxon>
        <taxon>eudicotyledons</taxon>
        <taxon>Gunneridae</taxon>
        <taxon>Pentapetalae</taxon>
        <taxon>rosids</taxon>
        <taxon>fabids</taxon>
        <taxon>Fabales</taxon>
        <taxon>Fabaceae</taxon>
        <taxon>Cercidoideae</taxon>
        <taxon>Cercideae</taxon>
        <taxon>Bauhiniinae</taxon>
        <taxon>Bauhinia</taxon>
    </lineage>
</organism>
<reference evidence="1 2" key="1">
    <citation type="journal article" date="2022" name="DNA Res.">
        <title>Chromosomal-level genome assembly of the orchid tree Bauhinia variegata (Leguminosae; Cercidoideae) supports the allotetraploid origin hypothesis of Bauhinia.</title>
        <authorList>
            <person name="Zhong Y."/>
            <person name="Chen Y."/>
            <person name="Zheng D."/>
            <person name="Pang J."/>
            <person name="Liu Y."/>
            <person name="Luo S."/>
            <person name="Meng S."/>
            <person name="Qian L."/>
            <person name="Wei D."/>
            <person name="Dai S."/>
            <person name="Zhou R."/>
        </authorList>
    </citation>
    <scope>NUCLEOTIDE SEQUENCE [LARGE SCALE GENOMIC DNA]</scope>
    <source>
        <strain evidence="1">BV-YZ2020</strain>
    </source>
</reference>
<sequence length="86" mass="10158">MPQKTLFFLTAEGEKVNGSVLAVEKRERRRERRKGNSVEKRWEGETERATEGSRQYSKDAERGFPFSVLSVWRKRVQRGLLRIYVV</sequence>
<name>A0ACB9LRH6_BAUVA</name>
<proteinExistence type="predicted"/>